<dbReference type="GO" id="GO:0016829">
    <property type="term" value="F:lyase activity"/>
    <property type="evidence" value="ECO:0007669"/>
    <property type="project" value="UniProtKB-KW"/>
</dbReference>
<dbReference type="InterPro" id="IPR026041">
    <property type="entry name" value="ElbB"/>
</dbReference>
<reference evidence="1" key="1">
    <citation type="journal article" date="2017" name="Appl. Environ. Microbiol.">
        <title>Molecular characterization of an Endozoicomonas-like organism causing infection in king scallop Pecten maximus L.</title>
        <authorList>
            <person name="Cano I."/>
            <person name="van Aerle R."/>
            <person name="Ross S."/>
            <person name="Verner-Jeffreys D.W."/>
            <person name="Paley R.K."/>
            <person name="Rimmer G."/>
            <person name="Ryder D."/>
            <person name="Hooper P."/>
            <person name="Stone D."/>
            <person name="Feist S.W."/>
        </authorList>
    </citation>
    <scope>NUCLEOTIDE SEQUENCE</scope>
</reference>
<sequence length="218" mass="23531">MSLKKIAVVLSGCGVLDGTEIHESVLTMLYLDQSNIDYQCFAPDCTQSEVINHLNNQLTDESRNVLVESARIARGNVKPITELNINEFDGVICPGGFGAAKNLTNFSEVGDQFAIRSDVYDALKAFVDNNKPVGLLCIAPVMSGRLFPGSVKCTVGTDQEMMSVIRETGASPVPCPVHDIVVDDVHKLVTTPAYMLAGRISEAADGIRKLVDKVLEFA</sequence>
<dbReference type="EC" id="4.2.1.-" evidence="1"/>
<protein>
    <submittedName>
        <fullName evidence="1">Glyoxalase ElbB</fullName>
        <ecNumber evidence="1">4.2.1.-</ecNumber>
    </submittedName>
</protein>
<organism evidence="1">
    <name type="scientific">invertebrate metagenome</name>
    <dbReference type="NCBI Taxonomy" id="1711999"/>
    <lineage>
        <taxon>unclassified sequences</taxon>
        <taxon>metagenomes</taxon>
        <taxon>organismal metagenomes</taxon>
    </lineage>
</organism>
<keyword evidence="1" id="KW-0456">Lyase</keyword>
<dbReference type="PANTHER" id="PTHR10224">
    <property type="entry name" value="ES1 PROTEIN HOMOLOG, MITOCHONDRIAL"/>
    <property type="match status" value="1"/>
</dbReference>
<dbReference type="SUPFAM" id="SSF52317">
    <property type="entry name" value="Class I glutamine amidotransferase-like"/>
    <property type="match status" value="1"/>
</dbReference>
<gene>
    <name evidence="1" type="primary">elbB</name>
    <name evidence="1" type="ORF">CI610_01060</name>
</gene>
<comment type="caution">
    <text evidence="1">The sequence shown here is derived from an EMBL/GenBank/DDBJ whole genome shotgun (WGS) entry which is preliminary data.</text>
</comment>
<dbReference type="EMBL" id="NSIT01000039">
    <property type="protein sequence ID" value="PJE79967.1"/>
    <property type="molecule type" value="Genomic_DNA"/>
</dbReference>
<proteinExistence type="predicted"/>
<dbReference type="CDD" id="cd03133">
    <property type="entry name" value="GATase1_ES1"/>
    <property type="match status" value="1"/>
</dbReference>
<dbReference type="AlphaFoldDB" id="A0A2H9T9U2"/>
<evidence type="ECO:0000313" key="1">
    <source>
        <dbReference type="EMBL" id="PJE79967.1"/>
    </source>
</evidence>
<dbReference type="Gene3D" id="3.40.50.880">
    <property type="match status" value="1"/>
</dbReference>
<dbReference type="NCBIfam" id="NF008747">
    <property type="entry name" value="PRK11780.1"/>
    <property type="match status" value="1"/>
</dbReference>
<dbReference type="PIRSF" id="PIRSF006320">
    <property type="entry name" value="Elb2"/>
    <property type="match status" value="1"/>
</dbReference>
<accession>A0A2H9T9U2</accession>
<dbReference type="InterPro" id="IPR029062">
    <property type="entry name" value="Class_I_gatase-like"/>
</dbReference>
<dbReference type="PANTHER" id="PTHR10224:SF12">
    <property type="entry name" value="GLYOXALASE ELBB"/>
    <property type="match status" value="1"/>
</dbReference>
<name>A0A2H9T9U2_9ZZZZ</name>